<proteinExistence type="predicted"/>
<sequence>MEVLTQTTQLGSSQSGTDGSETTSPTSTPNEMRMDSPKKRRTTRGTDPCASFSQENKFEPAAECCSVISIANSLMPGDSARVVFDAMVYAIQNMEIITSEVFGTIMIREDTDFDSNDFALLRFVLTTPQGATTESNSVVFTKYVDSPDGGYGIVCSDYIDSDDLYPYRPKERVRRDTTILILIRAVQKTAPDLSNKHKHVNSNKAEMVIVATSWMCTTLLHAGVGPINEDLRDFHFSMEWWEKMKKYIVQYWDQRFAHPR</sequence>
<organism evidence="2 3">
    <name type="scientific">Phytophthora lilii</name>
    <dbReference type="NCBI Taxonomy" id="2077276"/>
    <lineage>
        <taxon>Eukaryota</taxon>
        <taxon>Sar</taxon>
        <taxon>Stramenopiles</taxon>
        <taxon>Oomycota</taxon>
        <taxon>Peronosporomycetes</taxon>
        <taxon>Peronosporales</taxon>
        <taxon>Peronosporaceae</taxon>
        <taxon>Phytophthora</taxon>
    </lineage>
</organism>
<protein>
    <submittedName>
        <fullName evidence="2">Unnamed protein product</fullName>
    </submittedName>
</protein>
<comment type="caution">
    <text evidence="2">The sequence shown here is derived from an EMBL/GenBank/DDBJ whole genome shotgun (WGS) entry which is preliminary data.</text>
</comment>
<evidence type="ECO:0000313" key="3">
    <source>
        <dbReference type="Proteomes" id="UP001165083"/>
    </source>
</evidence>
<accession>A0A9W6WNY0</accession>
<dbReference type="EMBL" id="BSXW01000034">
    <property type="protein sequence ID" value="GMF10227.1"/>
    <property type="molecule type" value="Genomic_DNA"/>
</dbReference>
<feature type="compositionally biased region" description="Polar residues" evidence="1">
    <location>
        <begin position="1"/>
        <end position="14"/>
    </location>
</feature>
<evidence type="ECO:0000256" key="1">
    <source>
        <dbReference type="SAM" id="MobiDB-lite"/>
    </source>
</evidence>
<feature type="region of interest" description="Disordered" evidence="1">
    <location>
        <begin position="1"/>
        <end position="52"/>
    </location>
</feature>
<evidence type="ECO:0000313" key="2">
    <source>
        <dbReference type="EMBL" id="GMF10227.1"/>
    </source>
</evidence>
<dbReference type="Proteomes" id="UP001165083">
    <property type="component" value="Unassembled WGS sequence"/>
</dbReference>
<name>A0A9W6WNY0_9STRA</name>
<keyword evidence="3" id="KW-1185">Reference proteome</keyword>
<reference evidence="2" key="1">
    <citation type="submission" date="2023-04" db="EMBL/GenBank/DDBJ databases">
        <title>Phytophthora lilii NBRC 32176.</title>
        <authorList>
            <person name="Ichikawa N."/>
            <person name="Sato H."/>
            <person name="Tonouchi N."/>
        </authorList>
    </citation>
    <scope>NUCLEOTIDE SEQUENCE</scope>
    <source>
        <strain evidence="2">NBRC 32176</strain>
    </source>
</reference>
<feature type="compositionally biased region" description="Low complexity" evidence="1">
    <location>
        <begin position="15"/>
        <end position="29"/>
    </location>
</feature>
<gene>
    <name evidence="2" type="ORF">Plil01_000105800</name>
</gene>
<dbReference type="AlphaFoldDB" id="A0A9W6WNY0"/>